<evidence type="ECO:0000313" key="2">
    <source>
        <dbReference type="EMBL" id="CAH3017059.1"/>
    </source>
</evidence>
<evidence type="ECO:0000256" key="1">
    <source>
        <dbReference type="SAM" id="MobiDB-lite"/>
    </source>
</evidence>
<accession>A0ABN8LIU9</accession>
<name>A0ABN8LIU9_9CNID</name>
<dbReference type="EMBL" id="CALNXI010000053">
    <property type="protein sequence ID" value="CAH3017059.1"/>
    <property type="molecule type" value="Genomic_DNA"/>
</dbReference>
<feature type="non-terminal residue" evidence="2">
    <location>
        <position position="103"/>
    </location>
</feature>
<feature type="compositionally biased region" description="Basic and acidic residues" evidence="1">
    <location>
        <begin position="13"/>
        <end position="26"/>
    </location>
</feature>
<organism evidence="2 3">
    <name type="scientific">Porites evermanni</name>
    <dbReference type="NCBI Taxonomy" id="104178"/>
    <lineage>
        <taxon>Eukaryota</taxon>
        <taxon>Metazoa</taxon>
        <taxon>Cnidaria</taxon>
        <taxon>Anthozoa</taxon>
        <taxon>Hexacorallia</taxon>
        <taxon>Scleractinia</taxon>
        <taxon>Fungiina</taxon>
        <taxon>Poritidae</taxon>
        <taxon>Porites</taxon>
    </lineage>
</organism>
<dbReference type="Proteomes" id="UP001159427">
    <property type="component" value="Unassembled WGS sequence"/>
</dbReference>
<feature type="region of interest" description="Disordered" evidence="1">
    <location>
        <begin position="1"/>
        <end position="26"/>
    </location>
</feature>
<proteinExistence type="predicted"/>
<sequence length="103" mass="11899">MQPSTGLCHTRQKNTEKISGHASNSEEDKIEALTGISKFHHFRFNKSYPGKAFYKEHADATEEEFQMLKDASILPPCLLPPQVLPSGLDDKRRRYLHKEIREF</sequence>
<reference evidence="2 3" key="1">
    <citation type="submission" date="2022-05" db="EMBL/GenBank/DDBJ databases">
        <authorList>
            <consortium name="Genoscope - CEA"/>
            <person name="William W."/>
        </authorList>
    </citation>
    <scope>NUCLEOTIDE SEQUENCE [LARGE SCALE GENOMIC DNA]</scope>
</reference>
<protein>
    <submittedName>
        <fullName evidence="2">Uncharacterized protein</fullName>
    </submittedName>
</protein>
<comment type="caution">
    <text evidence="2">The sequence shown here is derived from an EMBL/GenBank/DDBJ whole genome shotgun (WGS) entry which is preliminary data.</text>
</comment>
<gene>
    <name evidence="2" type="ORF">PEVE_00034737</name>
</gene>
<keyword evidence="3" id="KW-1185">Reference proteome</keyword>
<evidence type="ECO:0000313" key="3">
    <source>
        <dbReference type="Proteomes" id="UP001159427"/>
    </source>
</evidence>